<keyword evidence="2" id="KW-1185">Reference proteome</keyword>
<protein>
    <submittedName>
        <fullName evidence="1">Uncharacterized protein</fullName>
    </submittedName>
</protein>
<reference evidence="1" key="1">
    <citation type="submission" date="2022-04" db="EMBL/GenBank/DDBJ databases">
        <title>Genome of the entomopathogenic fungus Entomophthora muscae.</title>
        <authorList>
            <person name="Elya C."/>
            <person name="Lovett B.R."/>
            <person name="Lee E."/>
            <person name="Macias A.M."/>
            <person name="Hajek A.E."/>
            <person name="De Bivort B.L."/>
            <person name="Kasson M.T."/>
            <person name="De Fine Licht H.H."/>
            <person name="Stajich J.E."/>
        </authorList>
    </citation>
    <scope>NUCLEOTIDE SEQUENCE</scope>
    <source>
        <strain evidence="1">Berkeley</strain>
    </source>
</reference>
<sequence length="140" mass="16182">MADILYDKLMEDRYLWEEKLAERHKDLKKLAVDTKVSKGQLLKLFGDSWLLYICPSLHMDSVVAAHKTTGQGGIQKTLAMLQQHCFWEGMHMDVVETLAFCHDCNIKHLKVTVTDPGLTSQTYRYLALDSCYWYLPVTKL</sequence>
<proteinExistence type="predicted"/>
<evidence type="ECO:0000313" key="1">
    <source>
        <dbReference type="EMBL" id="KAJ9066180.1"/>
    </source>
</evidence>
<dbReference type="Proteomes" id="UP001165960">
    <property type="component" value="Unassembled WGS sequence"/>
</dbReference>
<evidence type="ECO:0000313" key="2">
    <source>
        <dbReference type="Proteomes" id="UP001165960"/>
    </source>
</evidence>
<name>A0ACC2SV77_9FUNG</name>
<accession>A0ACC2SV77</accession>
<gene>
    <name evidence="1" type="ORF">DSO57_1012168</name>
</gene>
<organism evidence="1 2">
    <name type="scientific">Entomophthora muscae</name>
    <dbReference type="NCBI Taxonomy" id="34485"/>
    <lineage>
        <taxon>Eukaryota</taxon>
        <taxon>Fungi</taxon>
        <taxon>Fungi incertae sedis</taxon>
        <taxon>Zoopagomycota</taxon>
        <taxon>Entomophthoromycotina</taxon>
        <taxon>Entomophthoromycetes</taxon>
        <taxon>Entomophthorales</taxon>
        <taxon>Entomophthoraceae</taxon>
        <taxon>Entomophthora</taxon>
    </lineage>
</organism>
<dbReference type="EMBL" id="QTSX02004303">
    <property type="protein sequence ID" value="KAJ9066180.1"/>
    <property type="molecule type" value="Genomic_DNA"/>
</dbReference>
<comment type="caution">
    <text evidence="1">The sequence shown here is derived from an EMBL/GenBank/DDBJ whole genome shotgun (WGS) entry which is preliminary data.</text>
</comment>